<protein>
    <recommendedName>
        <fullName evidence="6">Wntless-like transmembrane domain-containing protein</fullName>
    </recommendedName>
</protein>
<gene>
    <name evidence="7" type="ORF">M9Y10_043733</name>
</gene>
<proteinExistence type="predicted"/>
<feature type="transmembrane region" description="Helical" evidence="5">
    <location>
        <begin position="345"/>
        <end position="365"/>
    </location>
</feature>
<sequence>MLKSESSSDRFLIDIQIEESLSRETLMSIDSSNKKEDCITFLFIVFLLFITTVVGIYGPPVQMSFNVVYTFLKNERTVSFPFGGLSKFNHFIQLKISLFKKRSLSQTFKAIPLTIKAFMYEQNNLINTDLIKIDNFPIYYRNSNNWTNPEIVFTDRLIKYDKLKITISFGQEFNENFSKCLAIWTLGNPEQPLIQMWFRGIYSLACLISLILFLSRLIKTPFKIWHLEQKLTAFLVLLAFLADDPLYFNQKLEVKKVGVIIDIISISLFRTYLQFFVLTLFDSLRYKNRKIGRCFFAPKILFFFLLLITEILHSFIDDSQTTIFIEKFTPQIKILIHILHQINNAFYIFWMIVAIVSAGAFIDITEKYKFSVYSNVSIICISVIMFVDFVLKPRRIFQDTSLSFAIHFTVQNLFVLLMVVFHWPYETLTDQQYHDTGEGVSENDFFVK</sequence>
<keyword evidence="4 5" id="KW-0472">Membrane</keyword>
<dbReference type="PANTHER" id="PTHR31918">
    <property type="entry name" value="TRANSMEMBRANE PROTEIN 181"/>
    <property type="match status" value="1"/>
</dbReference>
<evidence type="ECO:0000256" key="1">
    <source>
        <dbReference type="ARBA" id="ARBA00004141"/>
    </source>
</evidence>
<organism evidence="7 8">
    <name type="scientific">Tritrichomonas musculus</name>
    <dbReference type="NCBI Taxonomy" id="1915356"/>
    <lineage>
        <taxon>Eukaryota</taxon>
        <taxon>Metamonada</taxon>
        <taxon>Parabasalia</taxon>
        <taxon>Tritrichomonadida</taxon>
        <taxon>Tritrichomonadidae</taxon>
        <taxon>Tritrichomonas</taxon>
    </lineage>
</organism>
<feature type="transmembrane region" description="Helical" evidence="5">
    <location>
        <begin position="38"/>
        <end position="58"/>
    </location>
</feature>
<comment type="subcellular location">
    <subcellularLocation>
        <location evidence="1">Membrane</location>
        <topology evidence="1">Multi-pass membrane protein</topology>
    </subcellularLocation>
</comment>
<feature type="transmembrane region" description="Helical" evidence="5">
    <location>
        <begin position="230"/>
        <end position="248"/>
    </location>
</feature>
<feature type="transmembrane region" description="Helical" evidence="5">
    <location>
        <begin position="296"/>
        <end position="316"/>
    </location>
</feature>
<dbReference type="InterPro" id="IPR040416">
    <property type="entry name" value="TMEM181"/>
</dbReference>
<evidence type="ECO:0000256" key="2">
    <source>
        <dbReference type="ARBA" id="ARBA00022692"/>
    </source>
</evidence>
<reference evidence="7 8" key="1">
    <citation type="submission" date="2024-04" db="EMBL/GenBank/DDBJ databases">
        <title>Tritrichomonas musculus Genome.</title>
        <authorList>
            <person name="Alves-Ferreira E."/>
            <person name="Grigg M."/>
            <person name="Lorenzi H."/>
            <person name="Galac M."/>
        </authorList>
    </citation>
    <scope>NUCLEOTIDE SEQUENCE [LARGE SCALE GENOMIC DNA]</scope>
    <source>
        <strain evidence="7 8">EAF2021</strain>
    </source>
</reference>
<dbReference type="Pfam" id="PF06664">
    <property type="entry name" value="WLS-like_TM"/>
    <property type="match status" value="1"/>
</dbReference>
<feature type="transmembrane region" description="Helical" evidence="5">
    <location>
        <begin position="196"/>
        <end position="218"/>
    </location>
</feature>
<evidence type="ECO:0000256" key="3">
    <source>
        <dbReference type="ARBA" id="ARBA00022989"/>
    </source>
</evidence>
<accession>A0ABR2K0I0</accession>
<evidence type="ECO:0000313" key="8">
    <source>
        <dbReference type="Proteomes" id="UP001470230"/>
    </source>
</evidence>
<evidence type="ECO:0000256" key="5">
    <source>
        <dbReference type="SAM" id="Phobius"/>
    </source>
</evidence>
<feature type="transmembrane region" description="Helical" evidence="5">
    <location>
        <begin position="403"/>
        <end position="423"/>
    </location>
</feature>
<evidence type="ECO:0000313" key="7">
    <source>
        <dbReference type="EMBL" id="KAK8884617.1"/>
    </source>
</evidence>
<keyword evidence="3 5" id="KW-1133">Transmembrane helix</keyword>
<comment type="caution">
    <text evidence="7">The sequence shown here is derived from an EMBL/GenBank/DDBJ whole genome shotgun (WGS) entry which is preliminary data.</text>
</comment>
<evidence type="ECO:0000256" key="4">
    <source>
        <dbReference type="ARBA" id="ARBA00023136"/>
    </source>
</evidence>
<dbReference type="PANTHER" id="PTHR31918:SF1">
    <property type="entry name" value="TRANSMEMBRANE PROTEIN 181"/>
    <property type="match status" value="1"/>
</dbReference>
<feature type="domain" description="Wntless-like transmembrane" evidence="6">
    <location>
        <begin position="194"/>
        <end position="425"/>
    </location>
</feature>
<dbReference type="Proteomes" id="UP001470230">
    <property type="component" value="Unassembled WGS sequence"/>
</dbReference>
<evidence type="ECO:0000259" key="6">
    <source>
        <dbReference type="Pfam" id="PF06664"/>
    </source>
</evidence>
<keyword evidence="2 5" id="KW-0812">Transmembrane</keyword>
<dbReference type="InterPro" id="IPR047843">
    <property type="entry name" value="WLS-like_TM"/>
</dbReference>
<dbReference type="EMBL" id="JAPFFF010000008">
    <property type="protein sequence ID" value="KAK8884617.1"/>
    <property type="molecule type" value="Genomic_DNA"/>
</dbReference>
<keyword evidence="8" id="KW-1185">Reference proteome</keyword>
<feature type="transmembrane region" description="Helical" evidence="5">
    <location>
        <begin position="372"/>
        <end position="391"/>
    </location>
</feature>
<feature type="transmembrane region" description="Helical" evidence="5">
    <location>
        <begin position="260"/>
        <end position="284"/>
    </location>
</feature>
<name>A0ABR2K0I0_9EUKA</name>